<gene>
    <name evidence="2" type="ORF">EJ06DRAFT_127117</name>
</gene>
<accession>A0A6G1HQJ8</accession>
<organism evidence="2 3">
    <name type="scientific">Trichodelitschia bisporula</name>
    <dbReference type="NCBI Taxonomy" id="703511"/>
    <lineage>
        <taxon>Eukaryota</taxon>
        <taxon>Fungi</taxon>
        <taxon>Dikarya</taxon>
        <taxon>Ascomycota</taxon>
        <taxon>Pezizomycotina</taxon>
        <taxon>Dothideomycetes</taxon>
        <taxon>Dothideomycetes incertae sedis</taxon>
        <taxon>Phaeotrichales</taxon>
        <taxon>Phaeotrichaceae</taxon>
        <taxon>Trichodelitschia</taxon>
    </lineage>
</organism>
<sequence>MQMQHQFFCFPSSHHRGQPFLHPILSTQNLYTPSIPAHSPPRVVHRTQRRTRKPATPSPTVAHRATSRRSVFAPRPRPPSTVTSRPSTSTVQIALKPVHPISPSAPYTCGLPPSPSEACTFILRLCLFPLSSPKKPPRFGTLSPTPAAANRDAARRVRAWALGRQVGKAGDWCGGARGLGVDAESAFPGRQSACPPRAPQCQ</sequence>
<dbReference type="AlphaFoldDB" id="A0A6G1HQJ8"/>
<keyword evidence="3" id="KW-1185">Reference proteome</keyword>
<proteinExistence type="predicted"/>
<feature type="region of interest" description="Disordered" evidence="1">
    <location>
        <begin position="35"/>
        <end position="90"/>
    </location>
</feature>
<evidence type="ECO:0000313" key="3">
    <source>
        <dbReference type="Proteomes" id="UP000799640"/>
    </source>
</evidence>
<evidence type="ECO:0000256" key="1">
    <source>
        <dbReference type="SAM" id="MobiDB-lite"/>
    </source>
</evidence>
<name>A0A6G1HQJ8_9PEZI</name>
<dbReference type="Proteomes" id="UP000799640">
    <property type="component" value="Unassembled WGS sequence"/>
</dbReference>
<dbReference type="EMBL" id="ML996701">
    <property type="protein sequence ID" value="KAF2398194.1"/>
    <property type="molecule type" value="Genomic_DNA"/>
</dbReference>
<reference evidence="2" key="1">
    <citation type="journal article" date="2020" name="Stud. Mycol.">
        <title>101 Dothideomycetes genomes: a test case for predicting lifestyles and emergence of pathogens.</title>
        <authorList>
            <person name="Haridas S."/>
            <person name="Albert R."/>
            <person name="Binder M."/>
            <person name="Bloem J."/>
            <person name="Labutti K."/>
            <person name="Salamov A."/>
            <person name="Andreopoulos B."/>
            <person name="Baker S."/>
            <person name="Barry K."/>
            <person name="Bills G."/>
            <person name="Bluhm B."/>
            <person name="Cannon C."/>
            <person name="Castanera R."/>
            <person name="Culley D."/>
            <person name="Daum C."/>
            <person name="Ezra D."/>
            <person name="Gonzalez J."/>
            <person name="Henrissat B."/>
            <person name="Kuo A."/>
            <person name="Liang C."/>
            <person name="Lipzen A."/>
            <person name="Lutzoni F."/>
            <person name="Magnuson J."/>
            <person name="Mondo S."/>
            <person name="Nolan M."/>
            <person name="Ohm R."/>
            <person name="Pangilinan J."/>
            <person name="Park H.-J."/>
            <person name="Ramirez L."/>
            <person name="Alfaro M."/>
            <person name="Sun H."/>
            <person name="Tritt A."/>
            <person name="Yoshinaga Y."/>
            <person name="Zwiers L.-H."/>
            <person name="Turgeon B."/>
            <person name="Goodwin S."/>
            <person name="Spatafora J."/>
            <person name="Crous P."/>
            <person name="Grigoriev I."/>
        </authorList>
    </citation>
    <scope>NUCLEOTIDE SEQUENCE</scope>
    <source>
        <strain evidence="2">CBS 262.69</strain>
    </source>
</reference>
<evidence type="ECO:0000313" key="2">
    <source>
        <dbReference type="EMBL" id="KAF2398194.1"/>
    </source>
</evidence>
<protein>
    <submittedName>
        <fullName evidence="2">Uncharacterized protein</fullName>
    </submittedName>
</protein>
<feature type="compositionally biased region" description="Low complexity" evidence="1">
    <location>
        <begin position="80"/>
        <end position="90"/>
    </location>
</feature>
<feature type="compositionally biased region" description="Basic residues" evidence="1">
    <location>
        <begin position="43"/>
        <end position="53"/>
    </location>
</feature>